<dbReference type="SMART" id="SM00198">
    <property type="entry name" value="SCP"/>
    <property type="match status" value="1"/>
</dbReference>
<feature type="signal peptide" evidence="4">
    <location>
        <begin position="1"/>
        <end position="26"/>
    </location>
</feature>
<evidence type="ECO:0000313" key="6">
    <source>
        <dbReference type="Proteomes" id="UP000695007"/>
    </source>
</evidence>
<evidence type="ECO:0000256" key="2">
    <source>
        <dbReference type="ARBA" id="ARBA00022525"/>
    </source>
</evidence>
<gene>
    <name evidence="7" type="primary">LOC105364746</name>
</gene>
<reference evidence="7" key="1">
    <citation type="submission" date="2025-08" db="UniProtKB">
        <authorList>
            <consortium name="RefSeq"/>
        </authorList>
    </citation>
    <scope>IDENTIFICATION</scope>
</reference>
<keyword evidence="4" id="KW-0732">Signal</keyword>
<organism evidence="6 7">
    <name type="scientific">Ceratosolen solmsi marchali</name>
    <dbReference type="NCBI Taxonomy" id="326594"/>
    <lineage>
        <taxon>Eukaryota</taxon>
        <taxon>Metazoa</taxon>
        <taxon>Ecdysozoa</taxon>
        <taxon>Arthropoda</taxon>
        <taxon>Hexapoda</taxon>
        <taxon>Insecta</taxon>
        <taxon>Pterygota</taxon>
        <taxon>Neoptera</taxon>
        <taxon>Endopterygota</taxon>
        <taxon>Hymenoptera</taxon>
        <taxon>Apocrita</taxon>
        <taxon>Proctotrupomorpha</taxon>
        <taxon>Chalcidoidea</taxon>
        <taxon>Agaonidae</taxon>
        <taxon>Agaoninae</taxon>
        <taxon>Ceratosolen</taxon>
    </lineage>
</organism>
<keyword evidence="2" id="KW-0964">Secreted</keyword>
<keyword evidence="3" id="KW-0472">Membrane</keyword>
<dbReference type="InterPro" id="IPR014044">
    <property type="entry name" value="CAP_dom"/>
</dbReference>
<dbReference type="Proteomes" id="UP000695007">
    <property type="component" value="Unplaced"/>
</dbReference>
<dbReference type="Gene3D" id="3.40.33.10">
    <property type="entry name" value="CAP"/>
    <property type="match status" value="1"/>
</dbReference>
<dbReference type="CDD" id="cd05380">
    <property type="entry name" value="CAP_euk"/>
    <property type="match status" value="1"/>
</dbReference>
<keyword evidence="3" id="KW-0812">Transmembrane</keyword>
<feature type="domain" description="SCP" evidence="5">
    <location>
        <begin position="67"/>
        <end position="229"/>
    </location>
</feature>
<dbReference type="GeneID" id="105364746"/>
<dbReference type="GO" id="GO:0005576">
    <property type="term" value="C:extracellular region"/>
    <property type="evidence" value="ECO:0007669"/>
    <property type="project" value="UniProtKB-SubCell"/>
</dbReference>
<evidence type="ECO:0000313" key="7">
    <source>
        <dbReference type="RefSeq" id="XP_011501057.1"/>
    </source>
</evidence>
<sequence>MNGAVAAIKALLLIGRLLHLVTWGESAIDDDTAYYCNICANHTMCLFPFDDPGKNCLGIENGNLDDKEIRWILHKHNSFRNDIVRSKKSHNVWSFSENMMKMFWDNELAKIARRWVLQCNIYDKDECRNLEQFPVMQNVNTLDLDDVGNYTAMERLEFHLKIWYDQLDISRNSLEYSMVKKVEEADLATPSLRKMGCARMTYNIDIHGERLSRVESLVCNYGPTIEIQGLLASSDTTGCKTFSFRYPELCKKLQGRELVVEKNEELSFRMYGGDENWRRQGYTANVASGTTAASFDYLFLVMLMLLLHYSPIHYIHHFIFT</sequence>
<accession>A0AAJ6YN19</accession>
<dbReference type="RefSeq" id="XP_011501057.1">
    <property type="nucleotide sequence ID" value="XM_011502755.1"/>
</dbReference>
<evidence type="ECO:0000256" key="3">
    <source>
        <dbReference type="SAM" id="Phobius"/>
    </source>
</evidence>
<dbReference type="Pfam" id="PF00188">
    <property type="entry name" value="CAP"/>
    <property type="match status" value="1"/>
</dbReference>
<name>A0AAJ6YN19_9HYME</name>
<dbReference type="SUPFAM" id="SSF55797">
    <property type="entry name" value="PR-1-like"/>
    <property type="match status" value="1"/>
</dbReference>
<feature type="chain" id="PRO_5042561580" evidence="4">
    <location>
        <begin position="27"/>
        <end position="321"/>
    </location>
</feature>
<evidence type="ECO:0000259" key="5">
    <source>
        <dbReference type="SMART" id="SM00198"/>
    </source>
</evidence>
<proteinExistence type="predicted"/>
<feature type="transmembrane region" description="Helical" evidence="3">
    <location>
        <begin position="297"/>
        <end position="315"/>
    </location>
</feature>
<protein>
    <submittedName>
        <fullName evidence="7">Venom allergen 3-like</fullName>
    </submittedName>
</protein>
<evidence type="ECO:0000256" key="1">
    <source>
        <dbReference type="ARBA" id="ARBA00004613"/>
    </source>
</evidence>
<dbReference type="KEGG" id="csol:105364746"/>
<dbReference type="AlphaFoldDB" id="A0AAJ6YN19"/>
<keyword evidence="6" id="KW-1185">Reference proteome</keyword>
<comment type="subcellular location">
    <subcellularLocation>
        <location evidence="1">Secreted</location>
    </subcellularLocation>
</comment>
<dbReference type="InterPro" id="IPR035940">
    <property type="entry name" value="CAP_sf"/>
</dbReference>
<evidence type="ECO:0000256" key="4">
    <source>
        <dbReference type="SAM" id="SignalP"/>
    </source>
</evidence>
<keyword evidence="3" id="KW-1133">Transmembrane helix</keyword>